<dbReference type="Gene3D" id="1.10.510.10">
    <property type="entry name" value="Transferase(Phosphotransferase) domain 1"/>
    <property type="match status" value="3"/>
</dbReference>
<name>A0ABR2GW88_9EUKA</name>
<evidence type="ECO:0000313" key="2">
    <source>
        <dbReference type="EMBL" id="KAK8837936.1"/>
    </source>
</evidence>
<accession>A0ABR2GW88</accession>
<dbReference type="InterPro" id="IPR011009">
    <property type="entry name" value="Kinase-like_dom_sf"/>
</dbReference>
<sequence length="2171" mass="255107">MLSQTKLDEFYQNLKTHILLIINSKDSQDARKVKLKNIIDDIKKINGLNQVPNQALQKGIKHGNEKQNHIANKCIFLLQLLILLSKEFPSEFDCGNLPRFNEFYDEIKQLTNNDSKQSNNDIISKLFDISSNIFKSANQIINLISLIKHFTRLYHLIIKKVTQTIDHTYRQMQNRTAETDITRFFVDKEGQFLSEIKNSEDIVLIFTNILDEYNKITCTDLQTVEGQYDLRKYFKDQIYKISSELSQIIEEIRTKKKPIQDILTSILSKLSEIPDNIQIKYKSLNNDLMNILLISKFREIRSPEAIIRDIDSIIGMYSPYFAGNLRKDFFDEFERLFGHTNKNNLLEGSYLLDQFLQFMLKKLLDHSHLLPAYKKLTKNRFGNYKTISKKDNFNDHDTLYELVIGKNMNFCLRKQYSDSNDIEMIDREMRILSSHISKFIVHTNDNTERDEIIFPHFPLGTLKSLYSSDDRTKYVKFYFVDKIVIILELAMALKDLHSKNEYHGFLCSNSVFISANNNAYLGGFYHGRNNDSSSTKVPILFYYYPPEKFSSPTNEESSAIKIDVFSFGVLMHEIITEISPWIRMKKMNQITRTDTQVNKLSEFLFSDQNSELFNVIDEHGDALIGLKEIIERCLKKESKDRYSSFEELIEEIKSIPIYEKNKEEIEFRINNATNAFDYECTISDLVESFYRGNQSSKEDIEILLSDFKKDDSYVFYDDIIEIILDTFDYIEIGDFLNSIHYKAKHKLPIKASLLIKRINIIVNNYTHNDDFIVNDSIYNEFINFIEENEIVPLNTKEAKKQSTELFEEAIKTLEEKGKSFYIDLLPDIILRKVINQIDKITSEVEEDILVREILNLNDICSSCKLFINRDVNFFIEKTYHPNVKQEVIDREKRILNGGYSKFIVFPIRIISYKAPLKLFIPYFPLGDIDSLVLDLRQIENEKKVKLSLVDKIVIITEIAMAMRDLHSHDEYHGNLSSQSVFINSKLDGYIGSICYDRLLETDVTKPRAPFYYRSPEILSNENYIKSYDNDYEEHIRLEQKNDIYSFGVLVHEIFTNVSLERRFGKRYRQTRLKILKGTDDKYKGYFNFLLKEGDGNEIFDEIPELKDFIEKCMKTESDERYSSFNEMIDSIQALPIYEQNKEEIEFRIKNAIDSRVYNCTLLDIVESYYRGQQSLKSDIQQFISEYCTVQNCKPFEFRDDIIQDIKMLSYHNIISIIEQVTNLLESVRNQNNRDPTFYKETISLILRESEQFIGKIECSQILYEFMEDKTIKKFNQNKDNGQFYYLPVLVDKILDHLVSKYLFLNNFHKMMNSDQNGSTNELLHIKDNLNMNDINSSSKIYYNDEMNIFEEKTYNSNVSQRLIDKEIRILDPVPEHPKFIACLKHLDKGNQFNKNKLIIPFFPFGNYDSLIYKTSQKPDNNNNLKLSSVDKIVIITEIAMAMRDLHSLDEYHGNLSSQSVFINSKLDGYIGSICYDRLLETDATKPRGPFYYRSPEILSNENSTESKKSKDKDDDDYIETEEHIKQEQNNDIYSFGVLVHEIFTDVSPESRFGNRPRQTRLNILKGTDDKYKGYFNFLLKEGGKNEIFDDIPELKDFIEKCMKTEPDERYQSFKEIIDSIQALPIYEQNKEEIEFRIENATNSSEYECTISDLVKCYCLGHGQSRENIIHFICSLNSLANQDITEIDQTEDIIKGLYKFFKVKAGDDYSVFFSSIFDSLIQQIYRYKNKGPMIINENDYLYSLSREMNANEEEETDFIIPVCSLGSFIQNNKYSYSDYSLIWLYFIAKDLSSIHSHNLYHGHISLDNIGLYYNHETNTLIPSVILYYCTLNINNEIVPSLLAKYQRKDIKQFIKLAKQIDGIHDNVIKTIEQCDSMNVILFQLFNYIHNYSNESQQKIFFKNHNNQDYSSYQITYPIIIDIFNLFIVEKYSMSELAINFHSIYQAILTFIENVLDNPELPIIQNFPQISTILSYFDQDQETIEGLISSIKNKSLILYKVIKDKEPKSDVEFDLSIEFTDNEIIIKHINDKNSSQQQQQEIKVRFESNINLADFSAPKKTIYDRKIENLPLKEVFRYIEFAGLYKRSVGFLLKRYIYNLNPKFRYRITIKLNNQKYLDTQDQSITLNEIKRITRKIDRLRKEPEAQDGNIVVLIDSVKKDDNNNNNNNNNNN</sequence>
<feature type="domain" description="Protein kinase" evidence="1">
    <location>
        <begin position="370"/>
        <end position="658"/>
    </location>
</feature>
<dbReference type="InterPro" id="IPR001245">
    <property type="entry name" value="Ser-Thr/Tyr_kinase_cat_dom"/>
</dbReference>
<feature type="domain" description="Protein kinase" evidence="1">
    <location>
        <begin position="1308"/>
        <end position="1626"/>
    </location>
</feature>
<gene>
    <name evidence="2" type="ORF">M9Y10_035878</name>
</gene>
<protein>
    <recommendedName>
        <fullName evidence="1">Protein kinase domain-containing protein</fullName>
    </recommendedName>
</protein>
<dbReference type="PROSITE" id="PS50011">
    <property type="entry name" value="PROTEIN_KINASE_DOM"/>
    <property type="match status" value="3"/>
</dbReference>
<dbReference type="SUPFAM" id="SSF56112">
    <property type="entry name" value="Protein kinase-like (PK-like)"/>
    <property type="match status" value="3"/>
</dbReference>
<proteinExistence type="predicted"/>
<keyword evidence="3" id="KW-1185">Reference proteome</keyword>
<dbReference type="InterPro" id="IPR051681">
    <property type="entry name" value="Ser/Thr_Kinases-Pseudokinases"/>
</dbReference>
<dbReference type="Pfam" id="PF07714">
    <property type="entry name" value="PK_Tyr_Ser-Thr"/>
    <property type="match status" value="3"/>
</dbReference>
<reference evidence="2 3" key="1">
    <citation type="submission" date="2024-04" db="EMBL/GenBank/DDBJ databases">
        <title>Tritrichomonas musculus Genome.</title>
        <authorList>
            <person name="Alves-Ferreira E."/>
            <person name="Grigg M."/>
            <person name="Lorenzi H."/>
            <person name="Galac M."/>
        </authorList>
    </citation>
    <scope>NUCLEOTIDE SEQUENCE [LARGE SCALE GENOMIC DNA]</scope>
    <source>
        <strain evidence="2 3">EAF2021</strain>
    </source>
</reference>
<feature type="domain" description="Protein kinase" evidence="1">
    <location>
        <begin position="795"/>
        <end position="1137"/>
    </location>
</feature>
<comment type="caution">
    <text evidence="2">The sequence shown here is derived from an EMBL/GenBank/DDBJ whole genome shotgun (WGS) entry which is preliminary data.</text>
</comment>
<evidence type="ECO:0000259" key="1">
    <source>
        <dbReference type="PROSITE" id="PS50011"/>
    </source>
</evidence>
<dbReference type="Proteomes" id="UP001470230">
    <property type="component" value="Unassembled WGS sequence"/>
</dbReference>
<evidence type="ECO:0000313" key="3">
    <source>
        <dbReference type="Proteomes" id="UP001470230"/>
    </source>
</evidence>
<dbReference type="InterPro" id="IPR000719">
    <property type="entry name" value="Prot_kinase_dom"/>
</dbReference>
<dbReference type="PANTHER" id="PTHR44329">
    <property type="entry name" value="SERINE/THREONINE-PROTEIN KINASE TNNI3K-RELATED"/>
    <property type="match status" value="1"/>
</dbReference>
<dbReference type="SMART" id="SM00220">
    <property type="entry name" value="S_TKc"/>
    <property type="match status" value="1"/>
</dbReference>
<dbReference type="EMBL" id="JAPFFF010000057">
    <property type="protein sequence ID" value="KAK8837936.1"/>
    <property type="molecule type" value="Genomic_DNA"/>
</dbReference>
<organism evidence="2 3">
    <name type="scientific">Tritrichomonas musculus</name>
    <dbReference type="NCBI Taxonomy" id="1915356"/>
    <lineage>
        <taxon>Eukaryota</taxon>
        <taxon>Metamonada</taxon>
        <taxon>Parabasalia</taxon>
        <taxon>Tritrichomonadida</taxon>
        <taxon>Tritrichomonadidae</taxon>
        <taxon>Tritrichomonas</taxon>
    </lineage>
</organism>